<dbReference type="InterPro" id="IPR036034">
    <property type="entry name" value="PDZ_sf"/>
</dbReference>
<dbReference type="Proteomes" id="UP000095287">
    <property type="component" value="Unplaced"/>
</dbReference>
<dbReference type="AlphaFoldDB" id="A0A1I7Z4V6"/>
<feature type="region of interest" description="Disordered" evidence="1">
    <location>
        <begin position="1"/>
        <end position="23"/>
    </location>
</feature>
<evidence type="ECO:0000256" key="1">
    <source>
        <dbReference type="SAM" id="MobiDB-lite"/>
    </source>
</evidence>
<protein>
    <submittedName>
        <fullName evidence="3">PDZ domain-containing protein</fullName>
    </submittedName>
</protein>
<sequence>MLLLPSQSDMAKKDIKSKQNGYHLDNNNKFENVGRNVKQCPSLLDATTLQRQKRFVASNYPRGLVTVVLNRPAGTQLGLGVAGGADRSYPPTITYLRPGFFAHRCDQLQVGERFRRMISANVKILFHSREPVFPSEYPVMNQPLK</sequence>
<keyword evidence="2" id="KW-1185">Reference proteome</keyword>
<name>A0A1I7Z4V6_9BILA</name>
<dbReference type="Gene3D" id="2.30.42.10">
    <property type="match status" value="1"/>
</dbReference>
<dbReference type="WBParaSite" id="L893_g2287.t1">
    <property type="protein sequence ID" value="L893_g2287.t1"/>
    <property type="gene ID" value="L893_g2287"/>
</dbReference>
<evidence type="ECO:0000313" key="3">
    <source>
        <dbReference type="WBParaSite" id="L893_g2287.t1"/>
    </source>
</evidence>
<dbReference type="SUPFAM" id="SSF50156">
    <property type="entry name" value="PDZ domain-like"/>
    <property type="match status" value="1"/>
</dbReference>
<accession>A0A1I7Z4V6</accession>
<evidence type="ECO:0000313" key="2">
    <source>
        <dbReference type="Proteomes" id="UP000095287"/>
    </source>
</evidence>
<proteinExistence type="predicted"/>
<reference evidence="3" key="1">
    <citation type="submission" date="2016-11" db="UniProtKB">
        <authorList>
            <consortium name="WormBaseParasite"/>
        </authorList>
    </citation>
    <scope>IDENTIFICATION</scope>
</reference>
<organism evidence="2 3">
    <name type="scientific">Steinernema glaseri</name>
    <dbReference type="NCBI Taxonomy" id="37863"/>
    <lineage>
        <taxon>Eukaryota</taxon>
        <taxon>Metazoa</taxon>
        <taxon>Ecdysozoa</taxon>
        <taxon>Nematoda</taxon>
        <taxon>Chromadorea</taxon>
        <taxon>Rhabditida</taxon>
        <taxon>Tylenchina</taxon>
        <taxon>Panagrolaimomorpha</taxon>
        <taxon>Strongyloidoidea</taxon>
        <taxon>Steinernematidae</taxon>
        <taxon>Steinernema</taxon>
    </lineage>
</organism>